<keyword evidence="2" id="KW-1185">Reference proteome</keyword>
<dbReference type="EMBL" id="JAMZIH010004532">
    <property type="protein sequence ID" value="KAJ1676235.1"/>
    <property type="molecule type" value="Genomic_DNA"/>
</dbReference>
<name>A0ACC1HHZ0_9FUNG</name>
<accession>A0ACC1HHZ0</accession>
<reference evidence="1" key="1">
    <citation type="submission" date="2022-06" db="EMBL/GenBank/DDBJ databases">
        <title>Phylogenomic reconstructions and comparative analyses of Kickxellomycotina fungi.</title>
        <authorList>
            <person name="Reynolds N.K."/>
            <person name="Stajich J.E."/>
            <person name="Barry K."/>
            <person name="Grigoriev I.V."/>
            <person name="Crous P."/>
            <person name="Smith M.E."/>
        </authorList>
    </citation>
    <scope>NUCLEOTIDE SEQUENCE</scope>
    <source>
        <strain evidence="1">RSA 2271</strain>
    </source>
</reference>
<evidence type="ECO:0000313" key="1">
    <source>
        <dbReference type="EMBL" id="KAJ1676235.1"/>
    </source>
</evidence>
<feature type="non-terminal residue" evidence="1">
    <location>
        <position position="1"/>
    </location>
</feature>
<gene>
    <name evidence="1" type="ORF">EV182_008600</name>
</gene>
<sequence length="151" mass="16912">LAQPRSSSMADLNDLAIKKVTEELDMLIEHIKNEQPENALTTYSADEIDDSKYSMDPSSFDAMEQAFGNCQFIYDLSQSLSGHINPHLGQDWEARISYEDMAVGQTPVEMVETGADQHSQLVRRDERYGHHSADPSQSPQSLHSQSSTQPQ</sequence>
<feature type="non-terminal residue" evidence="1">
    <location>
        <position position="151"/>
    </location>
</feature>
<protein>
    <submittedName>
        <fullName evidence="1">Uncharacterized protein</fullName>
    </submittedName>
</protein>
<dbReference type="Proteomes" id="UP001145114">
    <property type="component" value="Unassembled WGS sequence"/>
</dbReference>
<proteinExistence type="predicted"/>
<comment type="caution">
    <text evidence="1">The sequence shown here is derived from an EMBL/GenBank/DDBJ whole genome shotgun (WGS) entry which is preliminary data.</text>
</comment>
<organism evidence="1 2">
    <name type="scientific">Spiromyces aspiralis</name>
    <dbReference type="NCBI Taxonomy" id="68401"/>
    <lineage>
        <taxon>Eukaryota</taxon>
        <taxon>Fungi</taxon>
        <taxon>Fungi incertae sedis</taxon>
        <taxon>Zoopagomycota</taxon>
        <taxon>Kickxellomycotina</taxon>
        <taxon>Kickxellomycetes</taxon>
        <taxon>Kickxellales</taxon>
        <taxon>Kickxellaceae</taxon>
        <taxon>Spiromyces</taxon>
    </lineage>
</organism>
<evidence type="ECO:0000313" key="2">
    <source>
        <dbReference type="Proteomes" id="UP001145114"/>
    </source>
</evidence>